<gene>
    <name evidence="1" type="ORF">SAMN04488505_102749</name>
</gene>
<dbReference type="OrthoDB" id="1382807at2"/>
<sequence length="1452" mass="167563">MELSLTQLRNLLKSEPGFNPFSKEFAKDRLSGITNSYPVIERRAAALLWFVLTANDAYLQIIAIIEMCFDEIALPKEQLQTLFFLFANKMYFLEFKQVPESSVIEEYFEKFFPANNLVLFDAENVTEFGLHDIMQEQVELLEIIIPLISEWDINGLPGINEEFVDEIHIPDLMRTILLNADLIYRLKDIIYDKLVYGNYYIIQENSFNIKLQPEFPSREIIRYAANITGSNQRFAYGTFLMQNADESANNSKRIQGISAPDGFINLQVVLSGSRLIHFEVEATQKLYYEYLMHIPLSCFGNLNLQQLGMLFSLTAEIFNTLSATVDIDTPLGETPLYISENALLHALQECTGFNRNGINAFIHSLISNPDKPCFCNQPFFKIGNNLLVSLFAFYRPKIHLYFDRWMALEGLTDVSKNLLFHDYFIRQLSSKKPKYNFMYVPLSNDSGLDEAFKSNAIFSLSAGILFAQIVVYDYPADALAHEVVWKKLEEAGAQLQEKRALLKHYYGSLCEGKEINLVIVSNHDIFEGQNINGIPLTGPSAVYNYVHVGKFNNQVISGKRGNISSKTIADFHYYDTDSTFNKNMYFHFKSLPSFSFTLTVLKLTEASVLPASAPLKIRMEIVDFKEKEIQAQSQISELRNLLYYNYHHPDYYSSLLSTNIQIKLADFFYRITHAPYEIVNQRHELLNAIISSRITGIYHLNTYLFSLIDKIHVSREVISAKVNIKPSTTDAGPLLKKLQNYLLGSVDLPEIRIPRIFTLEEEEELISFVRDIMILTYHREPEGRDFQTIHMILVILYGLRDRHDTMDIFYDCCDRLLYLLNKTSQYERARSYCDDILKIALENTQHTKAWIILFNCYNNQMNTYEAAMYGSLFFTSLLYLDSVPYHLAFSGFYTLLEYSVNFDHYDMAIQVFEFLNTIALDEYNKDQVYTIYFRLLLMEVHRKPEKLDEIFQYLDEHIIQISSFHTSRRLRWLSVLYQLQLAVSLNFYCTDKNVDAYIKQLEEDIDPNKLEACRQEILGSSEKLKPLLIKHLLNSFETRSANVHVINANQMLALAYSVVRYALQTMDTEALLLAGLILCDAGFTYRPAAMKEFFRGADAVLAHRLNNYQQYVLSNIHLEKEQLLLWIFKTDHKVTCLIIDANRQIIVHQLPDWDLYKIDPWISDIKNFHFNAKNQRDYDLFLQEKDYREVKDLFAFTALRLPACDEIFICFSTELSFTPHNLLMSDDLLLAERHAVCNVISIEYFLHHHATVYLPVNYKISAWIPSDDMNPTISWGHNLLEPVLKEVNAVIYTERYPASPLSGDLNVFLAHGVRDLSGFKVVRTADTENSGIDKPGEIFGSSAIAILFICNAGSSESDLYARQITSFSGDLLKAGYQTVIAPYWPYDVTMSPRWLTTFIRHFNEGYTASQCAYFANSSLSTYDENTAQVFYAPQGRLAMHVYGNPNLRLNIP</sequence>
<dbReference type="RefSeq" id="WP_143080969.1">
    <property type="nucleotide sequence ID" value="NZ_FOBB01000002.1"/>
</dbReference>
<evidence type="ECO:0000313" key="1">
    <source>
        <dbReference type="EMBL" id="SEL64434.1"/>
    </source>
</evidence>
<organism evidence="1 2">
    <name type="scientific">Chitinophaga rupis</name>
    <dbReference type="NCBI Taxonomy" id="573321"/>
    <lineage>
        <taxon>Bacteria</taxon>
        <taxon>Pseudomonadati</taxon>
        <taxon>Bacteroidota</taxon>
        <taxon>Chitinophagia</taxon>
        <taxon>Chitinophagales</taxon>
        <taxon>Chitinophagaceae</taxon>
        <taxon>Chitinophaga</taxon>
    </lineage>
</organism>
<protein>
    <recommendedName>
        <fullName evidence="3">CHAT domain-containing protein</fullName>
    </recommendedName>
</protein>
<name>A0A1H7RXM0_9BACT</name>
<dbReference type="EMBL" id="FOBB01000002">
    <property type="protein sequence ID" value="SEL64434.1"/>
    <property type="molecule type" value="Genomic_DNA"/>
</dbReference>
<dbReference type="Proteomes" id="UP000198984">
    <property type="component" value="Unassembled WGS sequence"/>
</dbReference>
<accession>A0A1H7RXM0</accession>
<evidence type="ECO:0000313" key="2">
    <source>
        <dbReference type="Proteomes" id="UP000198984"/>
    </source>
</evidence>
<reference evidence="1 2" key="1">
    <citation type="submission" date="2016-10" db="EMBL/GenBank/DDBJ databases">
        <authorList>
            <person name="de Groot N.N."/>
        </authorList>
    </citation>
    <scope>NUCLEOTIDE SEQUENCE [LARGE SCALE GENOMIC DNA]</scope>
    <source>
        <strain evidence="1 2">DSM 21039</strain>
    </source>
</reference>
<proteinExistence type="predicted"/>
<evidence type="ECO:0008006" key="3">
    <source>
        <dbReference type="Google" id="ProtNLM"/>
    </source>
</evidence>
<keyword evidence="2" id="KW-1185">Reference proteome</keyword>